<dbReference type="Gene3D" id="1.10.530.10">
    <property type="match status" value="1"/>
</dbReference>
<evidence type="ECO:0000313" key="2">
    <source>
        <dbReference type="Proteomes" id="UP000002549"/>
    </source>
</evidence>
<dbReference type="KEGG" id="vg:2559571"/>
<dbReference type="OrthoDB" id="10116at10239"/>
<dbReference type="SMR" id="Q6UYK3"/>
<proteinExistence type="predicted"/>
<reference evidence="1" key="1">
    <citation type="submission" date="2006-02" db="EMBL/GenBank/DDBJ databases">
        <title>Complete nucleotide sequence of BcepNazgul, a novel soil phage of Burkholderia cepacia genomovar VII.</title>
        <authorList>
            <person name="Summer E.J."/>
            <person name="Peek M.L."/>
            <person name="Haliburton J.R."/>
            <person name="Hall E."/>
            <person name="Heusinkveld K."/>
            <person name="Simser J."/>
            <person name="No E.G."/>
            <person name="Gonzalez C.F."/>
            <person name="Young R.F."/>
        </authorList>
    </citation>
    <scope>NUCLEOTIDE SEQUENCE [LARGE SCALE GENOMIC DNA]</scope>
</reference>
<dbReference type="Proteomes" id="UP000002549">
    <property type="component" value="Segment"/>
</dbReference>
<keyword evidence="2" id="KW-1185">Reference proteome</keyword>
<protein>
    <submittedName>
        <fullName evidence="1">Endolysin</fullName>
    </submittedName>
</protein>
<dbReference type="RefSeq" id="NP_918971.2">
    <property type="nucleotide sequence ID" value="NC_005091.2"/>
</dbReference>
<dbReference type="EMBL" id="AY357582">
    <property type="protein sequence ID" value="AAQ63338.2"/>
    <property type="molecule type" value="Genomic_DNA"/>
</dbReference>
<accession>Q6UYK3</accession>
<dbReference type="SUPFAM" id="SSF53955">
    <property type="entry name" value="Lysozyme-like"/>
    <property type="match status" value="1"/>
</dbReference>
<evidence type="ECO:0000313" key="1">
    <source>
        <dbReference type="EMBL" id="AAQ63338.2"/>
    </source>
</evidence>
<gene>
    <name evidence="1" type="ORF">Nazgul38</name>
</gene>
<dbReference type="GeneID" id="2559571"/>
<organism evidence="1 2">
    <name type="scientific">Burkholderia phage BcepNazgul</name>
    <dbReference type="NCBI Taxonomy" id="242861"/>
    <lineage>
        <taxon>Viruses</taxon>
        <taxon>Duplodnaviria</taxon>
        <taxon>Heunggongvirae</taxon>
        <taxon>Uroviricota</taxon>
        <taxon>Caudoviricetes</taxon>
        <taxon>Casjensviridae</taxon>
        <taxon>Nazgulvirus</taxon>
        <taxon>Nazgulvirus bcepnazgul</taxon>
        <taxon>Burkholderia virus BcepNazgul</taxon>
    </lineage>
</organism>
<sequence length="177" mass="19818">MPRITPELAGHLNVCAFMDTIAYAEGTSTSPVTQDDGYDILVNSIDAQGNVQHNRFTDFSDHPFMPQFGRKPFKVNSKGLYSTASGRYQQMLKDWPHYKTLLRLTDFAEIAQDLTCLQHLKESRAIEPLKAGDFLTACDRVSNIWASIPGTKNTYGQPKRQLDALRATYILNGGTCQ</sequence>
<dbReference type="CDD" id="cd00736">
    <property type="entry name" value="lambda_lys-like"/>
    <property type="match status" value="1"/>
</dbReference>
<dbReference type="CAZy" id="GH104">
    <property type="family name" value="Glycoside Hydrolase Family 104"/>
</dbReference>
<name>Q6UYK3_9CAUD</name>
<dbReference type="InterPro" id="IPR023346">
    <property type="entry name" value="Lysozyme-like_dom_sf"/>
</dbReference>